<dbReference type="GO" id="GO:0012505">
    <property type="term" value="C:endomembrane system"/>
    <property type="evidence" value="ECO:0007669"/>
    <property type="project" value="UniProtKB-SubCell"/>
</dbReference>
<evidence type="ECO:0000256" key="2">
    <source>
        <dbReference type="ARBA" id="ARBA00008924"/>
    </source>
</evidence>
<evidence type="ECO:0000256" key="6">
    <source>
        <dbReference type="SAM" id="Phobius"/>
    </source>
</evidence>
<feature type="transmembrane region" description="Helical" evidence="6">
    <location>
        <begin position="102"/>
        <end position="126"/>
    </location>
</feature>
<dbReference type="AlphaFoldDB" id="A0A0N5D2K2"/>
<gene>
    <name evidence="8" type="ORF">TCLT_LOCUS7105</name>
</gene>
<protein>
    <submittedName>
        <fullName evidence="10">TMEM135_C_rich domain-containing protein</fullName>
    </submittedName>
</protein>
<dbReference type="OMA" id="HPWTDKC"/>
<feature type="domain" description="Transmembrane protein 135 N-terminal" evidence="7">
    <location>
        <begin position="20"/>
        <end position="149"/>
    </location>
</feature>
<evidence type="ECO:0000313" key="9">
    <source>
        <dbReference type="Proteomes" id="UP000276776"/>
    </source>
</evidence>
<evidence type="ECO:0000259" key="7">
    <source>
        <dbReference type="Pfam" id="PF15982"/>
    </source>
</evidence>
<dbReference type="InterPro" id="IPR026749">
    <property type="entry name" value="Tmem135"/>
</dbReference>
<evidence type="ECO:0000256" key="3">
    <source>
        <dbReference type="ARBA" id="ARBA00022692"/>
    </source>
</evidence>
<comment type="similarity">
    <text evidence="2">Belongs to the TMEM135 family.</text>
</comment>
<comment type="subcellular location">
    <subcellularLocation>
        <location evidence="1">Endomembrane system</location>
        <topology evidence="1">Multi-pass membrane protein</topology>
    </subcellularLocation>
</comment>
<keyword evidence="3 6" id="KW-0812">Transmembrane</keyword>
<feature type="transmembrane region" description="Helical" evidence="6">
    <location>
        <begin position="43"/>
        <end position="63"/>
    </location>
</feature>
<dbReference type="Proteomes" id="UP000276776">
    <property type="component" value="Unassembled WGS sequence"/>
</dbReference>
<feature type="transmembrane region" description="Helical" evidence="6">
    <location>
        <begin position="358"/>
        <end position="376"/>
    </location>
</feature>
<sequence>MALLSKFLVDTLGLSIHKATCYEVVHTWNPNCYGAIADTWCDGWIFALKTYLVLYGFSSIFLVKNVRKIRWCQILFDSFRSSCFLMTNLIVFLWLMCQLRKMLGFFTIPTLGFMNGVISSLLAIWIENHRRRSLLALHLTNLASETAYHQLVNHGYLKYVPNGSIIIFGIGLSGLLYFYHKDMLYNNLSKAVEYTLLTNGSEELFSQQVIQRIYSPVGTALLVLRHKFRKHRLCRHQYSCISRIVEVFLKNFSRALVCSVCLVIFNGVKQILGKPSMLFEHIFRFNTLRLPLFYGFLGLLFQTSRCGYSWFTNQAAPLPLCGALSSLAFFLYPNISVAMYVFWKFVEVVFFSYCKKMVVPYGNIALYALSTGYIAWNATIEPQTLREGYWKFLVGLTGSRINLLNRQLLDEFGYNSSRKFPNFVPRLDARFTSLSNM</sequence>
<feature type="transmembrane region" description="Helical" evidence="6">
    <location>
        <begin position="75"/>
        <end position="96"/>
    </location>
</feature>
<evidence type="ECO:0000313" key="8">
    <source>
        <dbReference type="EMBL" id="VDN04531.1"/>
    </source>
</evidence>
<keyword evidence="5 6" id="KW-0472">Membrane</keyword>
<keyword evidence="4 6" id="KW-1133">Transmembrane helix</keyword>
<dbReference type="OrthoDB" id="291792at2759"/>
<keyword evidence="9" id="KW-1185">Reference proteome</keyword>
<dbReference type="WBParaSite" id="TCLT_0000711601-mRNA-1">
    <property type="protein sequence ID" value="TCLT_0000711601-mRNA-1"/>
    <property type="gene ID" value="TCLT_0000711601"/>
</dbReference>
<dbReference type="PANTHER" id="PTHR12459">
    <property type="entry name" value="TRANSMEMBRANE PROTEIN 135-RELATED"/>
    <property type="match status" value="1"/>
</dbReference>
<name>A0A0N5D2K2_THECL</name>
<feature type="transmembrane region" description="Helical" evidence="6">
    <location>
        <begin position="159"/>
        <end position="179"/>
    </location>
</feature>
<proteinExistence type="inferred from homology"/>
<accession>A0A0N5D2K2</accession>
<feature type="transmembrane region" description="Helical" evidence="6">
    <location>
        <begin position="323"/>
        <end position="346"/>
    </location>
</feature>
<evidence type="ECO:0000256" key="5">
    <source>
        <dbReference type="ARBA" id="ARBA00023136"/>
    </source>
</evidence>
<organism evidence="10">
    <name type="scientific">Thelazia callipaeda</name>
    <name type="common">Oriental eyeworm</name>
    <name type="synonym">Parasitic nematode</name>
    <dbReference type="NCBI Taxonomy" id="103827"/>
    <lineage>
        <taxon>Eukaryota</taxon>
        <taxon>Metazoa</taxon>
        <taxon>Ecdysozoa</taxon>
        <taxon>Nematoda</taxon>
        <taxon>Chromadorea</taxon>
        <taxon>Rhabditida</taxon>
        <taxon>Spirurina</taxon>
        <taxon>Spiruromorpha</taxon>
        <taxon>Thelazioidea</taxon>
        <taxon>Thelaziidae</taxon>
        <taxon>Thelazia</taxon>
    </lineage>
</organism>
<reference evidence="8 9" key="2">
    <citation type="submission" date="2018-11" db="EMBL/GenBank/DDBJ databases">
        <authorList>
            <consortium name="Pathogen Informatics"/>
        </authorList>
    </citation>
    <scope>NUCLEOTIDE SEQUENCE [LARGE SCALE GENOMIC DNA]</scope>
</reference>
<dbReference type="InterPro" id="IPR031926">
    <property type="entry name" value="TMEM135_N"/>
</dbReference>
<evidence type="ECO:0000256" key="4">
    <source>
        <dbReference type="ARBA" id="ARBA00022989"/>
    </source>
</evidence>
<reference evidence="10" key="1">
    <citation type="submission" date="2016-04" db="UniProtKB">
        <authorList>
            <consortium name="WormBaseParasite"/>
        </authorList>
    </citation>
    <scope>IDENTIFICATION</scope>
</reference>
<dbReference type="EMBL" id="UYYF01004475">
    <property type="protein sequence ID" value="VDN04531.1"/>
    <property type="molecule type" value="Genomic_DNA"/>
</dbReference>
<evidence type="ECO:0000256" key="1">
    <source>
        <dbReference type="ARBA" id="ARBA00004127"/>
    </source>
</evidence>
<evidence type="ECO:0000313" key="10">
    <source>
        <dbReference type="WBParaSite" id="TCLT_0000711601-mRNA-1"/>
    </source>
</evidence>
<dbReference type="Pfam" id="PF15982">
    <property type="entry name" value="TMEM135_C_rich"/>
    <property type="match status" value="1"/>
</dbReference>
<dbReference type="PANTHER" id="PTHR12459:SF15">
    <property type="entry name" value="TRANSMEMBRANE PROTEIN 135"/>
    <property type="match status" value="1"/>
</dbReference>